<protein>
    <submittedName>
        <fullName evidence="2">Uncharacterized protein</fullName>
    </submittedName>
</protein>
<name>K8F1C5_9CHLO</name>
<keyword evidence="3" id="KW-1185">Reference proteome</keyword>
<dbReference type="AlphaFoldDB" id="K8F1C5"/>
<accession>K8F1C5</accession>
<dbReference type="KEGG" id="bpg:Bathy03g00110"/>
<dbReference type="GeneID" id="19016549"/>
<gene>
    <name evidence="2" type="ORF">Bathy03g00110</name>
</gene>
<dbReference type="Proteomes" id="UP000198341">
    <property type="component" value="Chromosome 3"/>
</dbReference>
<evidence type="ECO:0000313" key="3">
    <source>
        <dbReference type="Proteomes" id="UP000198341"/>
    </source>
</evidence>
<feature type="region of interest" description="Disordered" evidence="1">
    <location>
        <begin position="17"/>
        <end position="43"/>
    </location>
</feature>
<evidence type="ECO:0000256" key="1">
    <source>
        <dbReference type="SAM" id="MobiDB-lite"/>
    </source>
</evidence>
<proteinExistence type="predicted"/>
<evidence type="ECO:0000313" key="2">
    <source>
        <dbReference type="EMBL" id="CCO15343.1"/>
    </source>
</evidence>
<dbReference type="RefSeq" id="XP_007513906.1">
    <property type="nucleotide sequence ID" value="XM_007513844.1"/>
</dbReference>
<feature type="compositionally biased region" description="Low complexity" evidence="1">
    <location>
        <begin position="100"/>
        <end position="114"/>
    </location>
</feature>
<feature type="region of interest" description="Disordered" evidence="1">
    <location>
        <begin position="99"/>
        <end position="122"/>
    </location>
</feature>
<organism evidence="2 3">
    <name type="scientific">Bathycoccus prasinos</name>
    <dbReference type="NCBI Taxonomy" id="41875"/>
    <lineage>
        <taxon>Eukaryota</taxon>
        <taxon>Viridiplantae</taxon>
        <taxon>Chlorophyta</taxon>
        <taxon>Mamiellophyceae</taxon>
        <taxon>Mamiellales</taxon>
        <taxon>Bathycoccaceae</taxon>
        <taxon>Bathycoccus</taxon>
    </lineage>
</organism>
<sequence>MNMIAMRMSPVPVKAMISSRSSSSSKTKKMTMKNSSSIAMKKRGNNVIPSATASDWDTFSVFLRKQCEAAAKEGTDSKKWDDVRAINSDAKSVYYQKFPSASATSSSSTEAGSAMDSGMDEFCDGNEDAAECKVFD</sequence>
<dbReference type="EMBL" id="FO082276">
    <property type="protein sequence ID" value="CCO15343.1"/>
    <property type="molecule type" value="Genomic_DNA"/>
</dbReference>
<reference evidence="2 3" key="1">
    <citation type="submission" date="2011-10" db="EMBL/GenBank/DDBJ databases">
        <authorList>
            <person name="Genoscope - CEA"/>
        </authorList>
    </citation>
    <scope>NUCLEOTIDE SEQUENCE [LARGE SCALE GENOMIC DNA]</scope>
    <source>
        <strain evidence="2 3">RCC 1105</strain>
    </source>
</reference>